<keyword evidence="12 19" id="KW-1133">Transmembrane helix</keyword>
<keyword evidence="11 19" id="KW-0460">Magnesium</keyword>
<evidence type="ECO:0000256" key="1">
    <source>
        <dbReference type="ARBA" id="ARBA00001946"/>
    </source>
</evidence>
<evidence type="ECO:0000256" key="13">
    <source>
        <dbReference type="ARBA" id="ARBA00023136"/>
    </source>
</evidence>
<evidence type="ECO:0000256" key="6">
    <source>
        <dbReference type="ARBA" id="ARBA00015850"/>
    </source>
</evidence>
<evidence type="ECO:0000256" key="14">
    <source>
        <dbReference type="ARBA" id="ARBA00025228"/>
    </source>
</evidence>
<evidence type="ECO:0000256" key="9">
    <source>
        <dbReference type="ARBA" id="ARBA00022679"/>
    </source>
</evidence>
<dbReference type="Proteomes" id="UP000830835">
    <property type="component" value="Unassembled WGS sequence"/>
</dbReference>
<evidence type="ECO:0000313" key="20">
    <source>
        <dbReference type="EMBL" id="MCJ2544171.1"/>
    </source>
</evidence>
<evidence type="ECO:0000256" key="8">
    <source>
        <dbReference type="ARBA" id="ARBA00022573"/>
    </source>
</evidence>
<keyword evidence="21" id="KW-1185">Reference proteome</keyword>
<dbReference type="GO" id="GO:0051073">
    <property type="term" value="F:adenosylcobinamide-GDP ribazoletransferase activity"/>
    <property type="evidence" value="ECO:0007669"/>
    <property type="project" value="UniProtKB-EC"/>
</dbReference>
<comment type="cofactor">
    <cofactor evidence="1 19">
        <name>Mg(2+)</name>
        <dbReference type="ChEBI" id="CHEBI:18420"/>
    </cofactor>
</comment>
<keyword evidence="7 19" id="KW-1003">Cell membrane</keyword>
<name>A0ABT0CEH3_THEVL</name>
<feature type="transmembrane region" description="Helical" evidence="19">
    <location>
        <begin position="188"/>
        <end position="208"/>
    </location>
</feature>
<dbReference type="HAMAP" id="MF_00719">
    <property type="entry name" value="CobS"/>
    <property type="match status" value="1"/>
</dbReference>
<evidence type="ECO:0000256" key="4">
    <source>
        <dbReference type="ARBA" id="ARBA00010561"/>
    </source>
</evidence>
<comment type="caution">
    <text evidence="20">The sequence shown here is derived from an EMBL/GenBank/DDBJ whole genome shotgun (WGS) entry which is preliminary data.</text>
</comment>
<comment type="pathway">
    <text evidence="3 19">Cofactor biosynthesis; adenosylcobalamin biosynthesis; adenosylcobalamin from cob(II)yrinate a,c-diamide: step 7/7.</text>
</comment>
<dbReference type="PANTHER" id="PTHR34148:SF1">
    <property type="entry name" value="ADENOSYLCOBINAMIDE-GDP RIBAZOLETRANSFERASE"/>
    <property type="match status" value="1"/>
</dbReference>
<dbReference type="EC" id="2.7.8.26" evidence="5 19"/>
<sequence length="266" mass="28359">MRRFWAALTFYTTLPLGRSENLEFTGIAAWLPAVGLVIGGILCLIGIPLRAFPDPVRAAVLLAVWVLLTGGLHLDGVADTADGLAINIHKESHQGVTQGSETEPGARGSRRRLEVMQDSHTGAYGVMALTLLLLLKFAALTHLRVWPLLLLVPAWGRWGQLLAIALYPYLRQQGSGRFLKESTPFPAALWPGTALLLGLTVGLAWAGILDGQLAGIWTMGAATGAVGVGYWINRQLGGHTGDTYGATLEWSEAIALLWGSLFGSGS</sequence>
<evidence type="ECO:0000256" key="5">
    <source>
        <dbReference type="ARBA" id="ARBA00013200"/>
    </source>
</evidence>
<evidence type="ECO:0000256" key="12">
    <source>
        <dbReference type="ARBA" id="ARBA00022989"/>
    </source>
</evidence>
<proteinExistence type="inferred from homology"/>
<keyword evidence="10 19" id="KW-0812">Transmembrane</keyword>
<evidence type="ECO:0000256" key="19">
    <source>
        <dbReference type="HAMAP-Rule" id="MF_00719"/>
    </source>
</evidence>
<evidence type="ECO:0000256" key="7">
    <source>
        <dbReference type="ARBA" id="ARBA00022475"/>
    </source>
</evidence>
<evidence type="ECO:0000256" key="3">
    <source>
        <dbReference type="ARBA" id="ARBA00004663"/>
    </source>
</evidence>
<comment type="subcellular location">
    <subcellularLocation>
        <location evidence="2 19">Cell membrane</location>
        <topology evidence="2 19">Multi-pass membrane protein</topology>
    </subcellularLocation>
</comment>
<keyword evidence="9 19" id="KW-0808">Transferase</keyword>
<comment type="similarity">
    <text evidence="4 19">Belongs to the CobS family.</text>
</comment>
<gene>
    <name evidence="19" type="primary">cobS</name>
    <name evidence="20" type="ORF">JX360_14880</name>
</gene>
<evidence type="ECO:0000256" key="2">
    <source>
        <dbReference type="ARBA" id="ARBA00004651"/>
    </source>
</evidence>
<dbReference type="EMBL" id="JAFIRA010000049">
    <property type="protein sequence ID" value="MCJ2544171.1"/>
    <property type="molecule type" value="Genomic_DNA"/>
</dbReference>
<organism evidence="20 21">
    <name type="scientific">Thermostichus vulcanus str. 'Rupite'</name>
    <dbReference type="NCBI Taxonomy" id="2813851"/>
    <lineage>
        <taxon>Bacteria</taxon>
        <taxon>Bacillati</taxon>
        <taxon>Cyanobacteriota</taxon>
        <taxon>Cyanophyceae</taxon>
        <taxon>Thermostichales</taxon>
        <taxon>Thermostichaceae</taxon>
        <taxon>Thermostichus</taxon>
    </lineage>
</organism>
<keyword evidence="13 19" id="KW-0472">Membrane</keyword>
<comment type="catalytic activity">
    <reaction evidence="17 19">
        <text>alpha-ribazole + adenosylcob(III)inamide-GDP = adenosylcob(III)alamin + GMP + H(+)</text>
        <dbReference type="Rhea" id="RHEA:16049"/>
        <dbReference type="ChEBI" id="CHEBI:10329"/>
        <dbReference type="ChEBI" id="CHEBI:15378"/>
        <dbReference type="ChEBI" id="CHEBI:18408"/>
        <dbReference type="ChEBI" id="CHEBI:58115"/>
        <dbReference type="ChEBI" id="CHEBI:60487"/>
        <dbReference type="EC" id="2.7.8.26"/>
    </reaction>
</comment>
<dbReference type="InterPro" id="IPR003805">
    <property type="entry name" value="CobS"/>
</dbReference>
<feature type="transmembrane region" description="Helical" evidence="19">
    <location>
        <begin position="121"/>
        <end position="139"/>
    </location>
</feature>
<evidence type="ECO:0000313" key="21">
    <source>
        <dbReference type="Proteomes" id="UP000830835"/>
    </source>
</evidence>
<evidence type="ECO:0000256" key="16">
    <source>
        <dbReference type="ARBA" id="ARBA00032853"/>
    </source>
</evidence>
<evidence type="ECO:0000256" key="17">
    <source>
        <dbReference type="ARBA" id="ARBA00048623"/>
    </source>
</evidence>
<evidence type="ECO:0000256" key="10">
    <source>
        <dbReference type="ARBA" id="ARBA00022692"/>
    </source>
</evidence>
<comment type="catalytic activity">
    <reaction evidence="18 19">
        <text>alpha-ribazole 5'-phosphate + adenosylcob(III)inamide-GDP = adenosylcob(III)alamin 5'-phosphate + GMP + H(+)</text>
        <dbReference type="Rhea" id="RHEA:23560"/>
        <dbReference type="ChEBI" id="CHEBI:15378"/>
        <dbReference type="ChEBI" id="CHEBI:57918"/>
        <dbReference type="ChEBI" id="CHEBI:58115"/>
        <dbReference type="ChEBI" id="CHEBI:60487"/>
        <dbReference type="ChEBI" id="CHEBI:60493"/>
        <dbReference type="EC" id="2.7.8.26"/>
    </reaction>
</comment>
<evidence type="ECO:0000256" key="11">
    <source>
        <dbReference type="ARBA" id="ARBA00022842"/>
    </source>
</evidence>
<keyword evidence="8 19" id="KW-0169">Cobalamin biosynthesis</keyword>
<feature type="transmembrane region" description="Helical" evidence="19">
    <location>
        <begin position="145"/>
        <end position="167"/>
    </location>
</feature>
<evidence type="ECO:0000256" key="15">
    <source>
        <dbReference type="ARBA" id="ARBA00032605"/>
    </source>
</evidence>
<dbReference type="PANTHER" id="PTHR34148">
    <property type="entry name" value="ADENOSYLCOBINAMIDE-GDP RIBAZOLETRANSFERASE"/>
    <property type="match status" value="1"/>
</dbReference>
<dbReference type="Pfam" id="PF02654">
    <property type="entry name" value="CobS"/>
    <property type="match status" value="2"/>
</dbReference>
<accession>A0ABT0CEH3</accession>
<comment type="function">
    <text evidence="14 19">Joins adenosylcobinamide-GDP and alpha-ribazole to generate adenosylcobalamin (Ado-cobalamin). Also synthesizes adenosylcobalamin 5'-phosphate from adenosylcobinamide-GDP and alpha-ribazole 5'-phosphate.</text>
</comment>
<evidence type="ECO:0000256" key="18">
    <source>
        <dbReference type="ARBA" id="ARBA00049504"/>
    </source>
</evidence>
<dbReference type="RefSeq" id="WP_244352450.1">
    <property type="nucleotide sequence ID" value="NZ_JAFIRA010000049.1"/>
</dbReference>
<reference evidence="20" key="1">
    <citation type="submission" date="2021-02" db="EMBL/GenBank/DDBJ databases">
        <title>The CRISPR/cas machinery reduction and long-range gene transfer in the hot spring cyanobacterium Synechococcus.</title>
        <authorList>
            <person name="Dvorak P."/>
            <person name="Jahodarova E."/>
            <person name="Hasler P."/>
            <person name="Poulickova A."/>
        </authorList>
    </citation>
    <scope>NUCLEOTIDE SEQUENCE</scope>
    <source>
        <strain evidence="20">Rupite</strain>
    </source>
</reference>
<feature type="transmembrane region" description="Helical" evidence="19">
    <location>
        <begin position="29"/>
        <end position="49"/>
    </location>
</feature>
<protein>
    <recommendedName>
        <fullName evidence="6 19">Adenosylcobinamide-GDP ribazoletransferase</fullName>
        <ecNumber evidence="5 19">2.7.8.26</ecNumber>
    </recommendedName>
    <alternativeName>
        <fullName evidence="16 19">Cobalamin synthase</fullName>
    </alternativeName>
    <alternativeName>
        <fullName evidence="15 19">Cobalamin-5'-phosphate synthase</fullName>
    </alternativeName>
</protein>